<organism evidence="2 3">
    <name type="scientific">Streptosporangium becharense</name>
    <dbReference type="NCBI Taxonomy" id="1816182"/>
    <lineage>
        <taxon>Bacteria</taxon>
        <taxon>Bacillati</taxon>
        <taxon>Actinomycetota</taxon>
        <taxon>Actinomycetes</taxon>
        <taxon>Streptosporangiales</taxon>
        <taxon>Streptosporangiaceae</taxon>
        <taxon>Streptosporangium</taxon>
    </lineage>
</organism>
<gene>
    <name evidence="2" type="ORF">F4562_003421</name>
</gene>
<dbReference type="AlphaFoldDB" id="A0A7W9IHW7"/>
<protein>
    <submittedName>
        <fullName evidence="2">Uncharacterized protein</fullName>
    </submittedName>
</protein>
<evidence type="ECO:0000256" key="1">
    <source>
        <dbReference type="SAM" id="MobiDB-lite"/>
    </source>
</evidence>
<feature type="compositionally biased region" description="Basic and acidic residues" evidence="1">
    <location>
        <begin position="119"/>
        <end position="141"/>
    </location>
</feature>
<comment type="caution">
    <text evidence="2">The sequence shown here is derived from an EMBL/GenBank/DDBJ whole genome shotgun (WGS) entry which is preliminary data.</text>
</comment>
<dbReference type="Proteomes" id="UP000540685">
    <property type="component" value="Unassembled WGS sequence"/>
</dbReference>
<proteinExistence type="predicted"/>
<feature type="compositionally biased region" description="Basic and acidic residues" evidence="1">
    <location>
        <begin position="41"/>
        <end position="51"/>
    </location>
</feature>
<name>A0A7W9IHW7_9ACTN</name>
<feature type="compositionally biased region" description="Basic and acidic residues" evidence="1">
    <location>
        <begin position="150"/>
        <end position="166"/>
    </location>
</feature>
<feature type="region of interest" description="Disordered" evidence="1">
    <location>
        <begin position="25"/>
        <end position="166"/>
    </location>
</feature>
<evidence type="ECO:0000313" key="2">
    <source>
        <dbReference type="EMBL" id="MBB5820359.1"/>
    </source>
</evidence>
<dbReference type="EMBL" id="JACHMP010000001">
    <property type="protein sequence ID" value="MBB5820359.1"/>
    <property type="molecule type" value="Genomic_DNA"/>
</dbReference>
<sequence length="166" mass="18697">MVSVLAMSSNQTPAGAAVQRNKALGSISQSHAVGTVTGELLSRDRDRDRPGARPSRRSQRNFFRWGSAQWEAPARRHHRGDGQEQEQEQEQGRDRGWRSDHVAMNSHGASGRRGPGRHQRLDRSARSDRSDRFDRSGRPDGPRWAGEPITVDRPDGSQRIIRDLIF</sequence>
<keyword evidence="3" id="KW-1185">Reference proteome</keyword>
<accession>A0A7W9IHW7</accession>
<feature type="compositionally biased region" description="Basic and acidic residues" evidence="1">
    <location>
        <begin position="90"/>
        <end position="101"/>
    </location>
</feature>
<dbReference type="RefSeq" id="WP_184547469.1">
    <property type="nucleotide sequence ID" value="NZ_JACHMP010000001.1"/>
</dbReference>
<evidence type="ECO:0000313" key="3">
    <source>
        <dbReference type="Proteomes" id="UP000540685"/>
    </source>
</evidence>
<reference evidence="2 3" key="1">
    <citation type="submission" date="2020-08" db="EMBL/GenBank/DDBJ databases">
        <title>Sequencing the genomes of 1000 actinobacteria strains.</title>
        <authorList>
            <person name="Klenk H.-P."/>
        </authorList>
    </citation>
    <scope>NUCLEOTIDE SEQUENCE [LARGE SCALE GENOMIC DNA]</scope>
    <source>
        <strain evidence="2 3">DSM 46887</strain>
    </source>
</reference>